<evidence type="ECO:0000313" key="3">
    <source>
        <dbReference type="EMBL" id="MBD7994402.1"/>
    </source>
</evidence>
<keyword evidence="4" id="KW-1185">Reference proteome</keyword>
<reference evidence="3 4" key="1">
    <citation type="submission" date="2020-08" db="EMBL/GenBank/DDBJ databases">
        <title>A Genomic Blueprint of the Chicken Gut Microbiome.</title>
        <authorList>
            <person name="Gilroy R."/>
            <person name="Ravi A."/>
            <person name="Getino M."/>
            <person name="Pursley I."/>
            <person name="Horton D.L."/>
            <person name="Alikhan N.-F."/>
            <person name="Baker D."/>
            <person name="Gharbi K."/>
            <person name="Hall N."/>
            <person name="Watson M."/>
            <person name="Adriaenssens E.M."/>
            <person name="Foster-Nyarko E."/>
            <person name="Jarju S."/>
            <person name="Secka A."/>
            <person name="Antonio M."/>
            <person name="Oren A."/>
            <person name="Chaudhuri R."/>
            <person name="La Ragione R.M."/>
            <person name="Hildebrand F."/>
            <person name="Pallen M.J."/>
        </authorList>
    </citation>
    <scope>NUCLEOTIDE SEQUENCE [LARGE SCALE GENOMIC DNA]</scope>
    <source>
        <strain evidence="3 4">Sa2CUA1</strain>
    </source>
</reference>
<feature type="transmembrane region" description="Helical" evidence="2">
    <location>
        <begin position="33"/>
        <end position="51"/>
    </location>
</feature>
<sequence>MGRHRAEPVGKRRDHRTAEPRSGRSGHRRNPELLGWGLFLTGTSAACLFWAEVPVALVAGVTGLLLAAFLTAWYLSAGSTTAEGPGHRAGRSTPAPAAAEKPLQPSPVPGTGGKTAVTVPPIPLAPEAVQEFLGGGRAASAAAPGETSRWTRTFGPPETGSLPLQPYVPARRAAVQTADPQQQDRRQRSHSSH</sequence>
<dbReference type="EMBL" id="JACSQD010000001">
    <property type="protein sequence ID" value="MBD7994402.1"/>
    <property type="molecule type" value="Genomic_DNA"/>
</dbReference>
<keyword evidence="2" id="KW-0472">Membrane</keyword>
<dbReference type="RefSeq" id="WP_191806736.1">
    <property type="nucleotide sequence ID" value="NZ_JACSQD010000001.1"/>
</dbReference>
<comment type="caution">
    <text evidence="3">The sequence shown here is derived from an EMBL/GenBank/DDBJ whole genome shotgun (WGS) entry which is preliminary data.</text>
</comment>
<keyword evidence="2" id="KW-0812">Transmembrane</keyword>
<feature type="compositionally biased region" description="Basic and acidic residues" evidence="1">
    <location>
        <begin position="1"/>
        <end position="22"/>
    </location>
</feature>
<evidence type="ECO:0000256" key="2">
    <source>
        <dbReference type="SAM" id="Phobius"/>
    </source>
</evidence>
<evidence type="ECO:0000256" key="1">
    <source>
        <dbReference type="SAM" id="MobiDB-lite"/>
    </source>
</evidence>
<feature type="region of interest" description="Disordered" evidence="1">
    <location>
        <begin position="135"/>
        <end position="193"/>
    </location>
</feature>
<evidence type="ECO:0000313" key="4">
    <source>
        <dbReference type="Proteomes" id="UP000609874"/>
    </source>
</evidence>
<accession>A0ABR8UPC7</accession>
<feature type="region of interest" description="Disordered" evidence="1">
    <location>
        <begin position="80"/>
        <end position="117"/>
    </location>
</feature>
<proteinExistence type="predicted"/>
<feature type="region of interest" description="Disordered" evidence="1">
    <location>
        <begin position="1"/>
        <end position="28"/>
    </location>
</feature>
<name>A0ABR8UPC7_9MICC</name>
<keyword evidence="2" id="KW-1133">Transmembrane helix</keyword>
<protein>
    <submittedName>
        <fullName evidence="3">Uncharacterized protein</fullName>
    </submittedName>
</protein>
<gene>
    <name evidence="3" type="ORF">H9639_03730</name>
</gene>
<dbReference type="Proteomes" id="UP000609874">
    <property type="component" value="Unassembled WGS sequence"/>
</dbReference>
<feature type="transmembrane region" description="Helical" evidence="2">
    <location>
        <begin position="57"/>
        <end position="75"/>
    </location>
</feature>
<organism evidence="3 4">
    <name type="scientific">Arthrobacter gallicola</name>
    <dbReference type="NCBI Taxonomy" id="2762225"/>
    <lineage>
        <taxon>Bacteria</taxon>
        <taxon>Bacillati</taxon>
        <taxon>Actinomycetota</taxon>
        <taxon>Actinomycetes</taxon>
        <taxon>Micrococcales</taxon>
        <taxon>Micrococcaceae</taxon>
        <taxon>Arthrobacter</taxon>
    </lineage>
</organism>